<sequence>MKKITGTNLKPRISVYRSNRFISGQAIDDTKGNTIATTSTLKLDGKISDNAKKAGQELGKTLKTKKVESAIFDRNGKKYHGSIAAFADGIRESGIKI</sequence>
<dbReference type="InterPro" id="IPR057268">
    <property type="entry name" value="Ribosomal_L18"/>
</dbReference>
<reference evidence="9" key="1">
    <citation type="submission" date="2017-09" db="EMBL/GenBank/DDBJ databases">
        <title>Depth-based differentiation of microbial function through sediment-hosted aquifers and enrichment of novel symbionts in the deep terrestrial subsurface.</title>
        <authorList>
            <person name="Probst A.J."/>
            <person name="Ladd B."/>
            <person name="Jarett J.K."/>
            <person name="Geller-Mcgrath D.E."/>
            <person name="Sieber C.M.K."/>
            <person name="Emerson J.B."/>
            <person name="Anantharaman K."/>
            <person name="Thomas B.C."/>
            <person name="Malmstrom R."/>
            <person name="Stieglmeier M."/>
            <person name="Klingl A."/>
            <person name="Woyke T."/>
            <person name="Ryan C.M."/>
            <person name="Banfield J.F."/>
        </authorList>
    </citation>
    <scope>NUCLEOTIDE SEQUENCE [LARGE SCALE GENOMIC DNA]</scope>
</reference>
<dbReference type="InterPro" id="IPR005484">
    <property type="entry name" value="Ribosomal_uL18_bac/plant/anim"/>
</dbReference>
<dbReference type="GO" id="GO:0008097">
    <property type="term" value="F:5S rRNA binding"/>
    <property type="evidence" value="ECO:0007669"/>
    <property type="project" value="TreeGrafter"/>
</dbReference>
<dbReference type="GO" id="GO:0003735">
    <property type="term" value="F:structural constituent of ribosome"/>
    <property type="evidence" value="ECO:0007669"/>
    <property type="project" value="InterPro"/>
</dbReference>
<gene>
    <name evidence="8" type="primary">rplR</name>
    <name evidence="8" type="ORF">COT78_02495</name>
</gene>
<keyword evidence="2" id="KW-0699">rRNA-binding</keyword>
<keyword evidence="3" id="KW-0694">RNA-binding</keyword>
<evidence type="ECO:0000256" key="5">
    <source>
        <dbReference type="ARBA" id="ARBA00023274"/>
    </source>
</evidence>
<dbReference type="GO" id="GO:0022625">
    <property type="term" value="C:cytosolic large ribosomal subunit"/>
    <property type="evidence" value="ECO:0007669"/>
    <property type="project" value="TreeGrafter"/>
</dbReference>
<comment type="caution">
    <text evidence="8">The sequence shown here is derived from an EMBL/GenBank/DDBJ whole genome shotgun (WGS) entry which is preliminary data.</text>
</comment>
<evidence type="ECO:0000256" key="4">
    <source>
        <dbReference type="ARBA" id="ARBA00022980"/>
    </source>
</evidence>
<dbReference type="Gene3D" id="3.30.420.100">
    <property type="match status" value="1"/>
</dbReference>
<evidence type="ECO:0000256" key="7">
    <source>
        <dbReference type="ARBA" id="ARBA00035496"/>
    </source>
</evidence>
<dbReference type="SUPFAM" id="SSF53137">
    <property type="entry name" value="Translational machinery components"/>
    <property type="match status" value="1"/>
</dbReference>
<dbReference type="InterPro" id="IPR004389">
    <property type="entry name" value="Ribosomal_uL18_bac-type"/>
</dbReference>
<evidence type="ECO:0000256" key="3">
    <source>
        <dbReference type="ARBA" id="ARBA00022884"/>
    </source>
</evidence>
<dbReference type="EMBL" id="PEZW01000018">
    <property type="protein sequence ID" value="PIS07545.1"/>
    <property type="molecule type" value="Genomic_DNA"/>
</dbReference>
<evidence type="ECO:0000256" key="1">
    <source>
        <dbReference type="ARBA" id="ARBA00007116"/>
    </source>
</evidence>
<dbReference type="AlphaFoldDB" id="A0A2H0W623"/>
<dbReference type="GO" id="GO:0006412">
    <property type="term" value="P:translation"/>
    <property type="evidence" value="ECO:0007669"/>
    <property type="project" value="InterPro"/>
</dbReference>
<proteinExistence type="inferred from homology"/>
<dbReference type="PANTHER" id="PTHR12899:SF3">
    <property type="entry name" value="LARGE RIBOSOMAL SUBUNIT PROTEIN UL18M"/>
    <property type="match status" value="1"/>
</dbReference>
<keyword evidence="4 8" id="KW-0689">Ribosomal protein</keyword>
<dbReference type="NCBIfam" id="TIGR00060">
    <property type="entry name" value="L18_bact"/>
    <property type="match status" value="1"/>
</dbReference>
<accession>A0A2H0W623</accession>
<protein>
    <recommendedName>
        <fullName evidence="6">Large ribosomal subunit protein uL18</fullName>
    </recommendedName>
    <alternativeName>
        <fullName evidence="7">50S ribosomal protein L18</fullName>
    </alternativeName>
</protein>
<dbReference type="PANTHER" id="PTHR12899">
    <property type="entry name" value="39S RIBOSOMAL PROTEIN L18, MITOCHONDRIAL"/>
    <property type="match status" value="1"/>
</dbReference>
<evidence type="ECO:0000313" key="9">
    <source>
        <dbReference type="Proteomes" id="UP000231382"/>
    </source>
</evidence>
<name>A0A2H0W623_9BACT</name>
<keyword evidence="5" id="KW-0687">Ribonucleoprotein</keyword>
<dbReference type="Proteomes" id="UP000231382">
    <property type="component" value="Unassembled WGS sequence"/>
</dbReference>
<evidence type="ECO:0000313" key="8">
    <source>
        <dbReference type="EMBL" id="PIS07545.1"/>
    </source>
</evidence>
<evidence type="ECO:0000256" key="2">
    <source>
        <dbReference type="ARBA" id="ARBA00022730"/>
    </source>
</evidence>
<dbReference type="CDD" id="cd00432">
    <property type="entry name" value="Ribosomal_L18_L5e"/>
    <property type="match status" value="1"/>
</dbReference>
<organism evidence="8 9">
    <name type="scientific">Candidatus Berkelbacteria bacterium CG10_big_fil_rev_8_21_14_0_10_43_13</name>
    <dbReference type="NCBI Taxonomy" id="1974514"/>
    <lineage>
        <taxon>Bacteria</taxon>
        <taxon>Candidatus Berkelbacteria</taxon>
    </lineage>
</organism>
<evidence type="ECO:0000256" key="6">
    <source>
        <dbReference type="ARBA" id="ARBA00035197"/>
    </source>
</evidence>
<comment type="similarity">
    <text evidence="1">Belongs to the universal ribosomal protein uL18 family.</text>
</comment>
<dbReference type="Pfam" id="PF00861">
    <property type="entry name" value="Ribosomal_L18p"/>
    <property type="match status" value="1"/>
</dbReference>